<comment type="caution">
    <text evidence="2">The sequence shown here is derived from an EMBL/GenBank/DDBJ whole genome shotgun (WGS) entry which is preliminary data.</text>
</comment>
<dbReference type="EMBL" id="BARS01007500">
    <property type="protein sequence ID" value="GAF83801.1"/>
    <property type="molecule type" value="Genomic_DNA"/>
</dbReference>
<proteinExistence type="predicted"/>
<name>X0T8Y6_9ZZZZ</name>
<dbReference type="InterPro" id="IPR004256">
    <property type="entry name" value="DUF234"/>
</dbReference>
<dbReference type="SUPFAM" id="SSF52980">
    <property type="entry name" value="Restriction endonuclease-like"/>
    <property type="match status" value="1"/>
</dbReference>
<evidence type="ECO:0000259" key="1">
    <source>
        <dbReference type="Pfam" id="PF03008"/>
    </source>
</evidence>
<dbReference type="Gene3D" id="3.40.1350.10">
    <property type="match status" value="1"/>
</dbReference>
<dbReference type="AlphaFoldDB" id="X0T8Y6"/>
<dbReference type="Pfam" id="PF03008">
    <property type="entry name" value="DUF234"/>
    <property type="match status" value="1"/>
</dbReference>
<dbReference type="InterPro" id="IPR036390">
    <property type="entry name" value="WH_DNA-bd_sf"/>
</dbReference>
<dbReference type="InterPro" id="IPR011335">
    <property type="entry name" value="Restrct_endonuc-II-like"/>
</dbReference>
<reference evidence="2" key="1">
    <citation type="journal article" date="2014" name="Front. Microbiol.">
        <title>High frequency of phylogenetically diverse reductive dehalogenase-homologous genes in deep subseafloor sedimentary metagenomes.</title>
        <authorList>
            <person name="Kawai M."/>
            <person name="Futagami T."/>
            <person name="Toyoda A."/>
            <person name="Takaki Y."/>
            <person name="Nishi S."/>
            <person name="Hori S."/>
            <person name="Arai W."/>
            <person name="Tsubouchi T."/>
            <person name="Morono Y."/>
            <person name="Uchiyama I."/>
            <person name="Ito T."/>
            <person name="Fujiyama A."/>
            <person name="Inagaki F."/>
            <person name="Takami H."/>
        </authorList>
    </citation>
    <scope>NUCLEOTIDE SEQUENCE</scope>
    <source>
        <strain evidence="2">Expedition CK06-06</strain>
    </source>
</reference>
<dbReference type="PANTHER" id="PTHR34704">
    <property type="entry name" value="ATPASE"/>
    <property type="match status" value="1"/>
</dbReference>
<evidence type="ECO:0000313" key="2">
    <source>
        <dbReference type="EMBL" id="GAF83801.1"/>
    </source>
</evidence>
<feature type="non-terminal residue" evidence="2">
    <location>
        <position position="1"/>
    </location>
</feature>
<accession>X0T8Y6</accession>
<dbReference type="SUPFAM" id="SSF46785">
    <property type="entry name" value="Winged helix' DNA-binding domain"/>
    <property type="match status" value="1"/>
</dbReference>
<gene>
    <name evidence="2" type="ORF">S01H1_14422</name>
</gene>
<protein>
    <recommendedName>
        <fullName evidence="1">DUF234 domain-containing protein</fullName>
    </recommendedName>
</protein>
<dbReference type="PANTHER" id="PTHR34704:SF1">
    <property type="entry name" value="ATPASE"/>
    <property type="match status" value="1"/>
</dbReference>
<dbReference type="InterPro" id="IPR011856">
    <property type="entry name" value="tRNA_endonuc-like_dom_sf"/>
</dbReference>
<organism evidence="2">
    <name type="scientific">marine sediment metagenome</name>
    <dbReference type="NCBI Taxonomy" id="412755"/>
    <lineage>
        <taxon>unclassified sequences</taxon>
        <taxon>metagenomes</taxon>
        <taxon>ecological metagenomes</taxon>
    </lineage>
</organism>
<feature type="domain" description="DUF234" evidence="1">
    <location>
        <begin position="109"/>
        <end position="200"/>
    </location>
</feature>
<sequence length="251" mass="29945">DHKTIEQNVKEEILNKNGFLFSEPRFLLIEELREPAIYFSILKAIAFGRARLNEIVQETGISDPHKVNKYLSVLRELRIVKREVPITEDKPHKSRKGIYLLADPFFRFWFRYVLPHMSYLEEGDLNYVWKEKIKPSLNSFTGFIFEDICLQRLKNLNRKNVLPFKARSIGRWWNNKEEIDIVAYDNQQSFIFGECKWKNKKVGLNELYDLERKADTFFNVKQKYFALFSKSGFSKELKNLSSQRKDILLFD</sequence>
<dbReference type="GO" id="GO:0003676">
    <property type="term" value="F:nucleic acid binding"/>
    <property type="evidence" value="ECO:0007669"/>
    <property type="project" value="InterPro"/>
</dbReference>